<dbReference type="GO" id="GO:0005829">
    <property type="term" value="C:cytosol"/>
    <property type="evidence" value="ECO:0007669"/>
    <property type="project" value="TreeGrafter"/>
</dbReference>
<dbReference type="Pfam" id="PF08059">
    <property type="entry name" value="SEP"/>
    <property type="match status" value="1"/>
</dbReference>
<evidence type="ECO:0000313" key="5">
    <source>
        <dbReference type="Proteomes" id="UP000245591"/>
    </source>
</evidence>
<dbReference type="GO" id="GO:0000045">
    <property type="term" value="P:autophagosome assembly"/>
    <property type="evidence" value="ECO:0007669"/>
    <property type="project" value="TreeGrafter"/>
</dbReference>
<dbReference type="Pfam" id="PF14555">
    <property type="entry name" value="UBA_4"/>
    <property type="match status" value="1"/>
</dbReference>
<dbReference type="GO" id="GO:0007030">
    <property type="term" value="P:Golgi organization"/>
    <property type="evidence" value="ECO:0007669"/>
    <property type="project" value="TreeGrafter"/>
</dbReference>
<dbReference type="InterPro" id="IPR009060">
    <property type="entry name" value="UBA-like_sf"/>
</dbReference>
<name>A0A2U1J7F6_SMIAN</name>
<dbReference type="InterPro" id="IPR012989">
    <property type="entry name" value="SEP_domain"/>
</dbReference>
<feature type="region of interest" description="Disordered" evidence="1">
    <location>
        <begin position="47"/>
        <end position="151"/>
    </location>
</feature>
<dbReference type="FunFam" id="3.30.420.210:FF:000002">
    <property type="entry name" value="UBX domain-containing protein 1"/>
    <property type="match status" value="1"/>
</dbReference>
<dbReference type="GO" id="GO:0061025">
    <property type="term" value="P:membrane fusion"/>
    <property type="evidence" value="ECO:0007669"/>
    <property type="project" value="TreeGrafter"/>
</dbReference>
<dbReference type="InterPro" id="IPR036241">
    <property type="entry name" value="NSFL1C_SEP_dom_sf"/>
</dbReference>
<evidence type="ECO:0000256" key="1">
    <source>
        <dbReference type="SAM" id="MobiDB-lite"/>
    </source>
</evidence>
<keyword evidence="5" id="KW-1185">Reference proteome</keyword>
<comment type="caution">
    <text evidence="4">The sequence shown here is derived from an EMBL/GenBank/DDBJ whole genome shotgun (WGS) entry which is preliminary data.</text>
</comment>
<dbReference type="SMART" id="SM00553">
    <property type="entry name" value="SEP"/>
    <property type="match status" value="1"/>
</dbReference>
<evidence type="ECO:0000259" key="3">
    <source>
        <dbReference type="PROSITE" id="PS51399"/>
    </source>
</evidence>
<evidence type="ECO:0000313" key="4">
    <source>
        <dbReference type="EMBL" id="PWA01040.1"/>
    </source>
</evidence>
<protein>
    <recommendedName>
        <fullName evidence="6">SEP domain-containing protein</fullName>
    </recommendedName>
</protein>
<dbReference type="CDD" id="cd14348">
    <property type="entry name" value="UBA_p47"/>
    <property type="match status" value="1"/>
</dbReference>
<dbReference type="SUPFAM" id="SSF54236">
    <property type="entry name" value="Ubiquitin-like"/>
    <property type="match status" value="1"/>
</dbReference>
<reference evidence="4 5" key="1">
    <citation type="journal article" date="2018" name="MBio">
        <title>Comparative Genomics Reveals the Core Gene Toolbox for the Fungus-Insect Symbiosis.</title>
        <authorList>
            <person name="Wang Y."/>
            <person name="Stata M."/>
            <person name="Wang W."/>
            <person name="Stajich J.E."/>
            <person name="White M.M."/>
            <person name="Moncalvo J.M."/>
        </authorList>
    </citation>
    <scope>NUCLEOTIDE SEQUENCE [LARGE SCALE GENOMIC DNA]</scope>
    <source>
        <strain evidence="4 5">AUS-126-30</strain>
    </source>
</reference>
<dbReference type="PANTHER" id="PTHR23333:SF20">
    <property type="entry name" value="NSFL1 COFACTOR P47"/>
    <property type="match status" value="1"/>
</dbReference>
<organism evidence="4 5">
    <name type="scientific">Smittium angustum</name>
    <dbReference type="NCBI Taxonomy" id="133377"/>
    <lineage>
        <taxon>Eukaryota</taxon>
        <taxon>Fungi</taxon>
        <taxon>Fungi incertae sedis</taxon>
        <taxon>Zoopagomycota</taxon>
        <taxon>Kickxellomycotina</taxon>
        <taxon>Harpellomycetes</taxon>
        <taxon>Harpellales</taxon>
        <taxon>Legeriomycetaceae</taxon>
        <taxon>Smittium</taxon>
    </lineage>
</organism>
<feature type="compositionally biased region" description="Acidic residues" evidence="1">
    <location>
        <begin position="118"/>
        <end position="131"/>
    </location>
</feature>
<sequence>MSSQIDQDELIAQFISINSSDEESARFYLESNNWDLNLAVNSFYESNQIENENDPEFKPDSPSSDNSASDEGEKIPQSAEKSKSSAEAPRRSQRLNEPKNNPSYSYSKRSNIKTLDQDSSEEQSEKEEEDWYAGGEKSGISIKAPGSAQADSIDLVGKILKKAAERELSDDESAPSNKNFKGKGKSMASSRNINTFDEGGSDRSEENQGQSGSGGPVTRNLNIWRNGFSIEDGELYRFDNPHSRALLESILKGQAPIHLLNVLPGQEVELRISKRDNEDYVPPSPKLVPFAGAGVRLGGISPLSIQGKPSGSVSKQDEEDIVIDESVPTTQIQVRLSDGSRLTLKLNVTHTISDIKRAIEKKKPESTKGRGFVLKTSFPSQTLSDENQTIEDAKLRNSFIFV</sequence>
<feature type="domain" description="SEP" evidence="3">
    <location>
        <begin position="216"/>
        <end position="281"/>
    </location>
</feature>
<dbReference type="GO" id="GO:0031468">
    <property type="term" value="P:nuclear membrane reassembly"/>
    <property type="evidence" value="ECO:0007669"/>
    <property type="project" value="TreeGrafter"/>
</dbReference>
<feature type="compositionally biased region" description="Basic and acidic residues" evidence="1">
    <location>
        <begin position="80"/>
        <end position="97"/>
    </location>
</feature>
<dbReference type="InterPro" id="IPR001012">
    <property type="entry name" value="UBX_dom"/>
</dbReference>
<evidence type="ECO:0008006" key="6">
    <source>
        <dbReference type="Google" id="ProtNLM"/>
    </source>
</evidence>
<feature type="compositionally biased region" description="Low complexity" evidence="1">
    <location>
        <begin position="60"/>
        <end position="69"/>
    </location>
</feature>
<dbReference type="SUPFAM" id="SSF46934">
    <property type="entry name" value="UBA-like"/>
    <property type="match status" value="1"/>
</dbReference>
<dbReference type="PROSITE" id="PS51399">
    <property type="entry name" value="SEP"/>
    <property type="match status" value="1"/>
</dbReference>
<dbReference type="Proteomes" id="UP000245591">
    <property type="component" value="Unassembled WGS sequence"/>
</dbReference>
<dbReference type="AlphaFoldDB" id="A0A2U1J7F6"/>
<evidence type="ECO:0000259" key="2">
    <source>
        <dbReference type="PROSITE" id="PS50033"/>
    </source>
</evidence>
<dbReference type="Gene3D" id="1.10.8.10">
    <property type="entry name" value="DNA helicase RuvA subunit, C-terminal domain"/>
    <property type="match status" value="1"/>
</dbReference>
<feature type="domain" description="UBX" evidence="2">
    <location>
        <begin position="325"/>
        <end position="402"/>
    </location>
</feature>
<dbReference type="CDD" id="cd01770">
    <property type="entry name" value="UBX_UBXN2"/>
    <property type="match status" value="1"/>
</dbReference>
<dbReference type="Gene3D" id="3.30.420.210">
    <property type="entry name" value="SEP domain"/>
    <property type="match status" value="1"/>
</dbReference>
<dbReference type="GO" id="GO:0043161">
    <property type="term" value="P:proteasome-mediated ubiquitin-dependent protein catabolic process"/>
    <property type="evidence" value="ECO:0007669"/>
    <property type="project" value="TreeGrafter"/>
</dbReference>
<dbReference type="PROSITE" id="PS50033">
    <property type="entry name" value="UBX"/>
    <property type="match status" value="1"/>
</dbReference>
<dbReference type="Gene3D" id="3.10.20.90">
    <property type="entry name" value="Phosphatidylinositol 3-kinase Catalytic Subunit, Chain A, domain 1"/>
    <property type="match status" value="1"/>
</dbReference>
<feature type="region of interest" description="Disordered" evidence="1">
    <location>
        <begin position="165"/>
        <end position="218"/>
    </location>
</feature>
<dbReference type="SUPFAM" id="SSF102848">
    <property type="entry name" value="NSFL1 (p97 ATPase) cofactor p47, SEP domain"/>
    <property type="match status" value="1"/>
</dbReference>
<dbReference type="EMBL" id="MBFU01000232">
    <property type="protein sequence ID" value="PWA01040.1"/>
    <property type="molecule type" value="Genomic_DNA"/>
</dbReference>
<dbReference type="Pfam" id="PF00789">
    <property type="entry name" value="UBX"/>
    <property type="match status" value="1"/>
</dbReference>
<proteinExistence type="predicted"/>
<gene>
    <name evidence="4" type="ORF">BB558_002882</name>
</gene>
<accession>A0A2U1J7F6</accession>
<dbReference type="PANTHER" id="PTHR23333">
    <property type="entry name" value="UBX DOMAIN CONTAINING PROTEIN"/>
    <property type="match status" value="1"/>
</dbReference>
<feature type="compositionally biased region" description="Polar residues" evidence="1">
    <location>
        <begin position="98"/>
        <end position="114"/>
    </location>
</feature>
<dbReference type="GO" id="GO:0043130">
    <property type="term" value="F:ubiquitin binding"/>
    <property type="evidence" value="ECO:0007669"/>
    <property type="project" value="TreeGrafter"/>
</dbReference>
<dbReference type="GO" id="GO:0005634">
    <property type="term" value="C:nucleus"/>
    <property type="evidence" value="ECO:0007669"/>
    <property type="project" value="TreeGrafter"/>
</dbReference>
<dbReference type="InterPro" id="IPR029071">
    <property type="entry name" value="Ubiquitin-like_domsf"/>
</dbReference>